<gene>
    <name evidence="1" type="ORF">RCL2_000966000</name>
</gene>
<dbReference type="EMBL" id="BLAL01000060">
    <property type="protein sequence ID" value="GES82453.1"/>
    <property type="molecule type" value="Genomic_DNA"/>
</dbReference>
<sequence length="135" mass="15728">MKCRITRVPVKKTYVSSVKVSSAISSSYGKKQKHKNIVCMIWLDLNILASLKDLVMLICRPKLMRTATEQPQRRDTTYKANFKQDEDIHQQNCGDLMIMTDRYHEGSIDLIEIEIFLRVKGHIFEMKMMRSTLAC</sequence>
<protein>
    <submittedName>
        <fullName evidence="1">Uncharacterized protein</fullName>
    </submittedName>
</protein>
<name>A0A8H3LAZ0_9GLOM</name>
<proteinExistence type="predicted"/>
<reference evidence="1" key="1">
    <citation type="submission" date="2019-10" db="EMBL/GenBank/DDBJ databases">
        <title>Conservation and host-specific expression of non-tandemly repeated heterogenous ribosome RNA gene in arbuscular mycorrhizal fungi.</title>
        <authorList>
            <person name="Maeda T."/>
            <person name="Kobayashi Y."/>
            <person name="Nakagawa T."/>
            <person name="Ezawa T."/>
            <person name="Yamaguchi K."/>
            <person name="Bino T."/>
            <person name="Nishimoto Y."/>
            <person name="Shigenobu S."/>
            <person name="Kawaguchi M."/>
        </authorList>
    </citation>
    <scope>NUCLEOTIDE SEQUENCE</scope>
    <source>
        <strain evidence="1">HR1</strain>
    </source>
</reference>
<dbReference type="Proteomes" id="UP000615446">
    <property type="component" value="Unassembled WGS sequence"/>
</dbReference>
<dbReference type="AlphaFoldDB" id="A0A8H3LAZ0"/>
<organism evidence="1 2">
    <name type="scientific">Rhizophagus clarus</name>
    <dbReference type="NCBI Taxonomy" id="94130"/>
    <lineage>
        <taxon>Eukaryota</taxon>
        <taxon>Fungi</taxon>
        <taxon>Fungi incertae sedis</taxon>
        <taxon>Mucoromycota</taxon>
        <taxon>Glomeromycotina</taxon>
        <taxon>Glomeromycetes</taxon>
        <taxon>Glomerales</taxon>
        <taxon>Glomeraceae</taxon>
        <taxon>Rhizophagus</taxon>
    </lineage>
</organism>
<comment type="caution">
    <text evidence="1">The sequence shown here is derived from an EMBL/GenBank/DDBJ whole genome shotgun (WGS) entry which is preliminary data.</text>
</comment>
<accession>A0A8H3LAZ0</accession>
<evidence type="ECO:0000313" key="1">
    <source>
        <dbReference type="EMBL" id="GES82453.1"/>
    </source>
</evidence>
<evidence type="ECO:0000313" key="2">
    <source>
        <dbReference type="Proteomes" id="UP000615446"/>
    </source>
</evidence>